<sequence length="496" mass="56728">MLGASLRRFKNNSIHPYPNHQDDQENKQRKLTVAISSSSQQIASYLQKKVSFIHSKKLLQHFRELDLKVKRQPSFSTTSTVLFDSDEHLPSSKKPLPPSPKKSQTMTGFAEFKSHDVCAHDASHLPSEDSISFSGNSIEQISISTIRGGLTRASTWVGRSLKSLLKPASNEQILFNEQSSLFEFQDNYPRALDLGNCDKRLKLHCKILQITNFSSSKTYPYTLNMHVTNNESQSYSGIMKRIGRGVSTSNPHATLSFTVQGQFALECDLSIEVTNSPSIVSRLKKIGKNNSVDVVHEEEEFDNVVTAHLHLDSGDDPLYSFANQGIGRYAIQTSPLQNPSLALELTISFWLEEYNHCPLEAEMQIDHDVLMFCQGGDYLTFYVKGESYPKWIRYWVTYERQELVLRLNERREEPIERISLDRLVQVNTYPTNDIQEDIYLGKKYIIILSFGQADEMYLFADSSKSVRYWKCLLESMTSDGSDNEQQHINKRYIWSS</sequence>
<accession>A0A367JCG9</accession>
<dbReference type="EMBL" id="PJQL01001618">
    <property type="protein sequence ID" value="RCH87633.1"/>
    <property type="molecule type" value="Genomic_DNA"/>
</dbReference>
<evidence type="ECO:0008006" key="4">
    <source>
        <dbReference type="Google" id="ProtNLM"/>
    </source>
</evidence>
<feature type="region of interest" description="Disordered" evidence="1">
    <location>
        <begin position="1"/>
        <end position="28"/>
    </location>
</feature>
<gene>
    <name evidence="2" type="ORF">CU097_010238</name>
</gene>
<dbReference type="Proteomes" id="UP000252139">
    <property type="component" value="Unassembled WGS sequence"/>
</dbReference>
<keyword evidence="3" id="KW-1185">Reference proteome</keyword>
<comment type="caution">
    <text evidence="2">The sequence shown here is derived from an EMBL/GenBank/DDBJ whole genome shotgun (WGS) entry which is preliminary data.</text>
</comment>
<dbReference type="SUPFAM" id="SSF50729">
    <property type="entry name" value="PH domain-like"/>
    <property type="match status" value="1"/>
</dbReference>
<proteinExistence type="predicted"/>
<dbReference type="OrthoDB" id="2261365at2759"/>
<name>A0A367JCG9_RHIAZ</name>
<reference evidence="2 3" key="1">
    <citation type="journal article" date="2018" name="G3 (Bethesda)">
        <title>Phylogenetic and Phylogenomic Definition of Rhizopus Species.</title>
        <authorList>
            <person name="Gryganskyi A.P."/>
            <person name="Golan J."/>
            <person name="Dolatabadi S."/>
            <person name="Mondo S."/>
            <person name="Robb S."/>
            <person name="Idnurm A."/>
            <person name="Muszewska A."/>
            <person name="Steczkiewicz K."/>
            <person name="Masonjones S."/>
            <person name="Liao H.L."/>
            <person name="Gajdeczka M.T."/>
            <person name="Anike F."/>
            <person name="Vuek A."/>
            <person name="Anishchenko I.M."/>
            <person name="Voigt K."/>
            <person name="de Hoog G.S."/>
            <person name="Smith M.E."/>
            <person name="Heitman J."/>
            <person name="Vilgalys R."/>
            <person name="Stajich J.E."/>
        </authorList>
    </citation>
    <scope>NUCLEOTIDE SEQUENCE [LARGE SCALE GENOMIC DNA]</scope>
    <source>
        <strain evidence="2 3">CBS 357.93</strain>
    </source>
</reference>
<protein>
    <recommendedName>
        <fullName evidence="4">PH domain-containing protein</fullName>
    </recommendedName>
</protein>
<evidence type="ECO:0000313" key="3">
    <source>
        <dbReference type="Proteomes" id="UP000252139"/>
    </source>
</evidence>
<evidence type="ECO:0000256" key="1">
    <source>
        <dbReference type="SAM" id="MobiDB-lite"/>
    </source>
</evidence>
<dbReference type="STRING" id="86630.A0A367JCG9"/>
<feature type="region of interest" description="Disordered" evidence="1">
    <location>
        <begin position="86"/>
        <end position="105"/>
    </location>
</feature>
<evidence type="ECO:0000313" key="2">
    <source>
        <dbReference type="EMBL" id="RCH87633.1"/>
    </source>
</evidence>
<organism evidence="2 3">
    <name type="scientific">Rhizopus azygosporus</name>
    <name type="common">Rhizopus microsporus var. azygosporus</name>
    <dbReference type="NCBI Taxonomy" id="86630"/>
    <lineage>
        <taxon>Eukaryota</taxon>
        <taxon>Fungi</taxon>
        <taxon>Fungi incertae sedis</taxon>
        <taxon>Mucoromycota</taxon>
        <taxon>Mucoromycotina</taxon>
        <taxon>Mucoromycetes</taxon>
        <taxon>Mucorales</taxon>
        <taxon>Mucorineae</taxon>
        <taxon>Rhizopodaceae</taxon>
        <taxon>Rhizopus</taxon>
    </lineage>
</organism>
<dbReference type="AlphaFoldDB" id="A0A367JCG9"/>